<protein>
    <submittedName>
        <fullName evidence="1">Uncharacterized protein</fullName>
    </submittedName>
</protein>
<dbReference type="AlphaFoldDB" id="A0AAD5Y913"/>
<accession>A0AAD5Y913</accession>
<gene>
    <name evidence="1" type="ORF">NLI96_g13358</name>
</gene>
<reference evidence="1" key="1">
    <citation type="submission" date="2022-07" db="EMBL/GenBank/DDBJ databases">
        <title>Genome Sequence of Physisporinus lineatus.</title>
        <authorList>
            <person name="Buettner E."/>
        </authorList>
    </citation>
    <scope>NUCLEOTIDE SEQUENCE</scope>
    <source>
        <strain evidence="1">VT162</strain>
    </source>
</reference>
<dbReference type="Proteomes" id="UP001212997">
    <property type="component" value="Unassembled WGS sequence"/>
</dbReference>
<organism evidence="1 2">
    <name type="scientific">Meripilus lineatus</name>
    <dbReference type="NCBI Taxonomy" id="2056292"/>
    <lineage>
        <taxon>Eukaryota</taxon>
        <taxon>Fungi</taxon>
        <taxon>Dikarya</taxon>
        <taxon>Basidiomycota</taxon>
        <taxon>Agaricomycotina</taxon>
        <taxon>Agaricomycetes</taxon>
        <taxon>Polyporales</taxon>
        <taxon>Meripilaceae</taxon>
        <taxon>Meripilus</taxon>
    </lineage>
</organism>
<keyword evidence="2" id="KW-1185">Reference proteome</keyword>
<sequence length="98" mass="10237">MKASAIKRSFSIKRATANTLLVTLQATGAPIAVINYSARQTGSGVSVNVKTGRKILKHAFIASMKNGHKGVFVRSGGKGSKRLPIKELYGPSIPTAAG</sequence>
<dbReference type="Pfam" id="PF06763">
    <property type="entry name" value="Minor_tail_Z"/>
    <property type="match status" value="1"/>
</dbReference>
<proteinExistence type="predicted"/>
<comment type="caution">
    <text evidence="1">The sequence shown here is derived from an EMBL/GenBank/DDBJ whole genome shotgun (WGS) entry which is preliminary data.</text>
</comment>
<dbReference type="EMBL" id="JANAWD010002077">
    <property type="protein sequence ID" value="KAJ3472392.1"/>
    <property type="molecule type" value="Genomic_DNA"/>
</dbReference>
<name>A0AAD5Y913_9APHY</name>
<evidence type="ECO:0000313" key="2">
    <source>
        <dbReference type="Proteomes" id="UP001212997"/>
    </source>
</evidence>
<dbReference type="InterPro" id="IPR010633">
    <property type="entry name" value="Phage_lambda_GpZ"/>
</dbReference>
<evidence type="ECO:0000313" key="1">
    <source>
        <dbReference type="EMBL" id="KAJ3472392.1"/>
    </source>
</evidence>